<organism evidence="1">
    <name type="scientific">Cuerna arida</name>
    <dbReference type="NCBI Taxonomy" id="1464854"/>
    <lineage>
        <taxon>Eukaryota</taxon>
        <taxon>Metazoa</taxon>
        <taxon>Ecdysozoa</taxon>
        <taxon>Arthropoda</taxon>
        <taxon>Hexapoda</taxon>
        <taxon>Insecta</taxon>
        <taxon>Pterygota</taxon>
        <taxon>Neoptera</taxon>
        <taxon>Paraneoptera</taxon>
        <taxon>Hemiptera</taxon>
        <taxon>Auchenorrhyncha</taxon>
        <taxon>Membracoidea</taxon>
        <taxon>Cicadellidae</taxon>
        <taxon>Cicadellinae</taxon>
        <taxon>Proconiini</taxon>
        <taxon>Cuerna</taxon>
    </lineage>
</organism>
<reference evidence="1" key="1">
    <citation type="submission" date="2015-11" db="EMBL/GenBank/DDBJ databases">
        <title>De novo transcriptome assembly of four potential Pierce s Disease insect vectors from Arizona vineyards.</title>
        <authorList>
            <person name="Tassone E.E."/>
        </authorList>
    </citation>
    <scope>NUCLEOTIDE SEQUENCE</scope>
</reference>
<feature type="non-terminal residue" evidence="1">
    <location>
        <position position="131"/>
    </location>
</feature>
<sequence>VDEPLMEEPNVTMSKQDPLNVPNSNLFASQDIPTILYTMNDAHDLTYQLIDTNMAPLLFAQNGDACAAIDTEPSLTYFINANGDIYQTIEAAEGAERSIMRKDGATDEMRSTECLGNPTDFEMFPNDLSDS</sequence>
<accession>A0A1B6G132</accession>
<dbReference type="EMBL" id="GECZ01013668">
    <property type="protein sequence ID" value="JAS56101.1"/>
    <property type="molecule type" value="Transcribed_RNA"/>
</dbReference>
<gene>
    <name evidence="1" type="ORF">g.380</name>
</gene>
<protein>
    <submittedName>
        <fullName evidence="1">Uncharacterized protein</fullName>
    </submittedName>
</protein>
<proteinExistence type="predicted"/>
<dbReference type="AlphaFoldDB" id="A0A1B6G132"/>
<feature type="non-terminal residue" evidence="1">
    <location>
        <position position="1"/>
    </location>
</feature>
<name>A0A1B6G132_9HEMI</name>
<evidence type="ECO:0000313" key="1">
    <source>
        <dbReference type="EMBL" id="JAS56101.1"/>
    </source>
</evidence>